<gene>
    <name evidence="1" type="ORF">MAR_030889</name>
</gene>
<proteinExistence type="predicted"/>
<sequence>MISNPYPHFPDPVPMTTDFPATIQHTIATVRVVHGNDTADQGHGDDHGVCLTENHVEKNDITKDCLQILTSKRVKREGAPRYKIDVRSDRSHPHIDVDFNDGHKIIFKTEHLKPYDVVSRLDVFCKAKDTSLGEADIALTKMAGKQKRKK</sequence>
<dbReference type="Gene3D" id="3.40.30.10">
    <property type="entry name" value="Glutaredoxin"/>
    <property type="match status" value="1"/>
</dbReference>
<protein>
    <submittedName>
        <fullName evidence="1">Uncharacterized protein</fullName>
    </submittedName>
</protein>
<accession>A0ABY7F297</accession>
<reference evidence="1" key="1">
    <citation type="submission" date="2022-11" db="EMBL/GenBank/DDBJ databases">
        <title>Centuries of genome instability and evolution in soft-shell clam transmissible cancer (bioRxiv).</title>
        <authorList>
            <person name="Hart S.F.M."/>
            <person name="Yonemitsu M.A."/>
            <person name="Giersch R.M."/>
            <person name="Beal B.F."/>
            <person name="Arriagada G."/>
            <person name="Davis B.W."/>
            <person name="Ostrander E.A."/>
            <person name="Goff S.P."/>
            <person name="Metzger M.J."/>
        </authorList>
    </citation>
    <scope>NUCLEOTIDE SEQUENCE</scope>
    <source>
        <strain evidence="1">MELC-2E11</strain>
        <tissue evidence="1">Siphon/mantle</tissue>
    </source>
</reference>
<keyword evidence="2" id="KW-1185">Reference proteome</keyword>
<name>A0ABY7F297_MYAAR</name>
<organism evidence="1 2">
    <name type="scientific">Mya arenaria</name>
    <name type="common">Soft-shell clam</name>
    <dbReference type="NCBI Taxonomy" id="6604"/>
    <lineage>
        <taxon>Eukaryota</taxon>
        <taxon>Metazoa</taxon>
        <taxon>Spiralia</taxon>
        <taxon>Lophotrochozoa</taxon>
        <taxon>Mollusca</taxon>
        <taxon>Bivalvia</taxon>
        <taxon>Autobranchia</taxon>
        <taxon>Heteroconchia</taxon>
        <taxon>Euheterodonta</taxon>
        <taxon>Imparidentia</taxon>
        <taxon>Neoheterodontei</taxon>
        <taxon>Myida</taxon>
        <taxon>Myoidea</taxon>
        <taxon>Myidae</taxon>
        <taxon>Mya</taxon>
    </lineage>
</organism>
<evidence type="ECO:0000313" key="2">
    <source>
        <dbReference type="Proteomes" id="UP001164746"/>
    </source>
</evidence>
<evidence type="ECO:0000313" key="1">
    <source>
        <dbReference type="EMBL" id="WAR16295.1"/>
    </source>
</evidence>
<dbReference type="Proteomes" id="UP001164746">
    <property type="component" value="Chromosome 10"/>
</dbReference>
<dbReference type="EMBL" id="CP111021">
    <property type="protein sequence ID" value="WAR16295.1"/>
    <property type="molecule type" value="Genomic_DNA"/>
</dbReference>